<dbReference type="Proteomes" id="UP000619238">
    <property type="component" value="Unassembled WGS sequence"/>
</dbReference>
<feature type="domain" description="Secretion system C-terminal sorting" evidence="3">
    <location>
        <begin position="303"/>
        <end position="368"/>
    </location>
</feature>
<dbReference type="EMBL" id="JACGWS010000002">
    <property type="protein sequence ID" value="MBC8753914.1"/>
    <property type="molecule type" value="Genomic_DNA"/>
</dbReference>
<organism evidence="4 5">
    <name type="scientific">Kordia aestuariivivens</name>
    <dbReference type="NCBI Taxonomy" id="2759037"/>
    <lineage>
        <taxon>Bacteria</taxon>
        <taxon>Pseudomonadati</taxon>
        <taxon>Bacteroidota</taxon>
        <taxon>Flavobacteriia</taxon>
        <taxon>Flavobacteriales</taxon>
        <taxon>Flavobacteriaceae</taxon>
        <taxon>Kordia</taxon>
    </lineage>
</organism>
<reference evidence="4 5" key="1">
    <citation type="submission" date="2020-07" db="EMBL/GenBank/DDBJ databases">
        <title>Description of Kordia aestuariivivens sp. nov., isolated from a tidal flat.</title>
        <authorList>
            <person name="Park S."/>
            <person name="Yoon J.-H."/>
        </authorList>
    </citation>
    <scope>NUCLEOTIDE SEQUENCE [LARGE SCALE GENOMIC DNA]</scope>
    <source>
        <strain evidence="4 5">YSTF-M3</strain>
    </source>
</reference>
<evidence type="ECO:0000256" key="1">
    <source>
        <dbReference type="ARBA" id="ARBA00022729"/>
    </source>
</evidence>
<dbReference type="Pfam" id="PF18962">
    <property type="entry name" value="Por_Secre_tail"/>
    <property type="match status" value="1"/>
</dbReference>
<evidence type="ECO:0000259" key="3">
    <source>
        <dbReference type="Pfam" id="PF18962"/>
    </source>
</evidence>
<gene>
    <name evidence="4" type="ORF">H2O64_04480</name>
</gene>
<protein>
    <submittedName>
        <fullName evidence="4">T9SS type A sorting domain-containing protein</fullName>
    </submittedName>
</protein>
<feature type="signal peptide" evidence="2">
    <location>
        <begin position="1"/>
        <end position="20"/>
    </location>
</feature>
<keyword evidence="5" id="KW-1185">Reference proteome</keyword>
<dbReference type="InterPro" id="IPR026444">
    <property type="entry name" value="Secre_tail"/>
</dbReference>
<keyword evidence="1 2" id="KW-0732">Signal</keyword>
<feature type="chain" id="PRO_5047405825" evidence="2">
    <location>
        <begin position="21"/>
        <end position="370"/>
    </location>
</feature>
<dbReference type="NCBIfam" id="TIGR04183">
    <property type="entry name" value="Por_Secre_tail"/>
    <property type="match status" value="1"/>
</dbReference>
<accession>A0ABR7Q5R8</accession>
<sequence>MKTKILFFKFLLFITFWAQSQQVYYSVPGANGNSTGQIRDIIKSGSNIYLAVGGYSTTGSFPIRQAALSLDTNQASPSAQEVYIGTTGAANLSINQNTLRFNGGFSSINFYDLDLNQTLPTTPTLVSGIAVSSLQNHVFYQNDFIYGTAPQASTSNAIDLILPLQTLSLNSVLWDAEVLGNNLYYTSSDNTNLYAVDLTSATAIPQIIHTDVDEIVSIEITTNYIYYGTYQGAKIKRLNRNTNTVNTLATVPSSGNPSVDYPRSIEIIGNQVFYAAITSELYVITDNLLNTNDFDIDISSTKIYPNPVQDQLHIQTNSRPKDYTIFSVVGKEIITGKFNASLDVSQLKAGIYFIKINTENGSVTKRFIKQ</sequence>
<evidence type="ECO:0000256" key="2">
    <source>
        <dbReference type="SAM" id="SignalP"/>
    </source>
</evidence>
<evidence type="ECO:0000313" key="5">
    <source>
        <dbReference type="Proteomes" id="UP000619238"/>
    </source>
</evidence>
<evidence type="ECO:0000313" key="4">
    <source>
        <dbReference type="EMBL" id="MBC8753914.1"/>
    </source>
</evidence>
<dbReference type="InterPro" id="IPR011047">
    <property type="entry name" value="Quinoprotein_ADH-like_sf"/>
</dbReference>
<proteinExistence type="predicted"/>
<name>A0ABR7Q5R8_9FLAO</name>
<dbReference type="SUPFAM" id="SSF50998">
    <property type="entry name" value="Quinoprotein alcohol dehydrogenase-like"/>
    <property type="match status" value="1"/>
</dbReference>
<dbReference type="RefSeq" id="WP_187560948.1">
    <property type="nucleotide sequence ID" value="NZ_JACGWS010000002.1"/>
</dbReference>
<comment type="caution">
    <text evidence="4">The sequence shown here is derived from an EMBL/GenBank/DDBJ whole genome shotgun (WGS) entry which is preliminary data.</text>
</comment>